<gene>
    <name evidence="1" type="ORF">DSO57_1039679</name>
</gene>
<protein>
    <submittedName>
        <fullName evidence="1">Uncharacterized protein</fullName>
    </submittedName>
</protein>
<comment type="caution">
    <text evidence="1">The sequence shown here is derived from an EMBL/GenBank/DDBJ whole genome shotgun (WGS) entry which is preliminary data.</text>
</comment>
<dbReference type="EMBL" id="QTSX02004481">
    <property type="protein sequence ID" value="KAJ9064395.1"/>
    <property type="molecule type" value="Genomic_DNA"/>
</dbReference>
<evidence type="ECO:0000313" key="1">
    <source>
        <dbReference type="EMBL" id="KAJ9064395.1"/>
    </source>
</evidence>
<sequence>MRQTSGCYNMVTHLPLTRNRQYLLTASWPGAHSSAMVHLIGDHFTTARSKGLVFHEEMPSTLSETDFEGKAKLMFHSDIDFSTYMDTVLTDMRVACLYNGYIYFMFNIRTKVGDELRVLLKASRETGDFSNYTTKGSPPLYQQGLSVAQKENIVYVATGNSIHALNLTTAYWTHYSIPGFVAAKSGCLYLQGSTLIHAFGAINQEFNLKTQFIDTNKWQLTNTYSPPHVPSTNYIPYSIGVLVILNIILVSALVYKLLKRKRPPKMLTKNIWSDPDFTYSIDMSLSTPSLFDPQSETCVNQSASQTH</sequence>
<accession>A0ACC2SPY9</accession>
<reference evidence="1" key="1">
    <citation type="submission" date="2022-04" db="EMBL/GenBank/DDBJ databases">
        <title>Genome of the entomopathogenic fungus Entomophthora muscae.</title>
        <authorList>
            <person name="Elya C."/>
            <person name="Lovett B.R."/>
            <person name="Lee E."/>
            <person name="Macias A.M."/>
            <person name="Hajek A.E."/>
            <person name="De Bivort B.L."/>
            <person name="Kasson M.T."/>
            <person name="De Fine Licht H.H."/>
            <person name="Stajich J.E."/>
        </authorList>
    </citation>
    <scope>NUCLEOTIDE SEQUENCE</scope>
    <source>
        <strain evidence="1">Berkeley</strain>
    </source>
</reference>
<organism evidence="1 2">
    <name type="scientific">Entomophthora muscae</name>
    <dbReference type="NCBI Taxonomy" id="34485"/>
    <lineage>
        <taxon>Eukaryota</taxon>
        <taxon>Fungi</taxon>
        <taxon>Fungi incertae sedis</taxon>
        <taxon>Zoopagomycota</taxon>
        <taxon>Entomophthoromycotina</taxon>
        <taxon>Entomophthoromycetes</taxon>
        <taxon>Entomophthorales</taxon>
        <taxon>Entomophthoraceae</taxon>
        <taxon>Entomophthora</taxon>
    </lineage>
</organism>
<name>A0ACC2SPY9_9FUNG</name>
<keyword evidence="2" id="KW-1185">Reference proteome</keyword>
<evidence type="ECO:0000313" key="2">
    <source>
        <dbReference type="Proteomes" id="UP001165960"/>
    </source>
</evidence>
<dbReference type="Proteomes" id="UP001165960">
    <property type="component" value="Unassembled WGS sequence"/>
</dbReference>
<proteinExistence type="predicted"/>